<dbReference type="PRINTS" id="PR00834">
    <property type="entry name" value="PROTEASES2C"/>
</dbReference>
<proteinExistence type="inferred from homology"/>
<dbReference type="STRING" id="1101373.A9O67_02425"/>
<dbReference type="OrthoDB" id="9758917at2"/>
<keyword evidence="5" id="KW-1133">Transmembrane helix</keyword>
<dbReference type="AlphaFoldDB" id="A0A1A6DVW9"/>
<comment type="similarity">
    <text evidence="1">Belongs to the peptidase S1C family.</text>
</comment>
<feature type="domain" description="PDZ" evidence="6">
    <location>
        <begin position="276"/>
        <end position="375"/>
    </location>
</feature>
<evidence type="ECO:0000256" key="2">
    <source>
        <dbReference type="ARBA" id="ARBA00022670"/>
    </source>
</evidence>
<evidence type="ECO:0000313" key="8">
    <source>
        <dbReference type="Proteomes" id="UP000091969"/>
    </source>
</evidence>
<evidence type="ECO:0000256" key="5">
    <source>
        <dbReference type="SAM" id="Phobius"/>
    </source>
</evidence>
<dbReference type="Proteomes" id="UP000091969">
    <property type="component" value="Unassembled WGS sequence"/>
</dbReference>
<evidence type="ECO:0000259" key="6">
    <source>
        <dbReference type="PROSITE" id="PS50106"/>
    </source>
</evidence>
<dbReference type="InterPro" id="IPR001940">
    <property type="entry name" value="Peptidase_S1C"/>
</dbReference>
<keyword evidence="4" id="KW-0720">Serine protease</keyword>
<gene>
    <name evidence="7" type="ORF">A9O67_02425</name>
</gene>
<dbReference type="InterPro" id="IPR001478">
    <property type="entry name" value="PDZ"/>
</dbReference>
<feature type="transmembrane region" description="Helical" evidence="5">
    <location>
        <begin position="21"/>
        <end position="38"/>
    </location>
</feature>
<dbReference type="SMART" id="SM00228">
    <property type="entry name" value="PDZ"/>
    <property type="match status" value="1"/>
</dbReference>
<dbReference type="SUPFAM" id="SSF50494">
    <property type="entry name" value="Trypsin-like serine proteases"/>
    <property type="match status" value="1"/>
</dbReference>
<comment type="caution">
    <text evidence="7">The sequence shown here is derived from an EMBL/GenBank/DDBJ whole genome shotgun (WGS) entry which is preliminary data.</text>
</comment>
<dbReference type="InterPro" id="IPR009003">
    <property type="entry name" value="Peptidase_S1_PA"/>
</dbReference>
<dbReference type="Pfam" id="PF13365">
    <property type="entry name" value="Trypsin_2"/>
    <property type="match status" value="1"/>
</dbReference>
<keyword evidence="8" id="KW-1185">Reference proteome</keyword>
<dbReference type="PANTHER" id="PTHR43343">
    <property type="entry name" value="PEPTIDASE S12"/>
    <property type="match status" value="1"/>
</dbReference>
<evidence type="ECO:0000256" key="1">
    <source>
        <dbReference type="ARBA" id="ARBA00010541"/>
    </source>
</evidence>
<keyword evidence="2" id="KW-0645">Protease</keyword>
<dbReference type="GO" id="GO:0004252">
    <property type="term" value="F:serine-type endopeptidase activity"/>
    <property type="evidence" value="ECO:0007669"/>
    <property type="project" value="InterPro"/>
</dbReference>
<name>A0A1A6DVW9_9BURK</name>
<dbReference type="Gene3D" id="2.30.42.10">
    <property type="match status" value="1"/>
</dbReference>
<dbReference type="FunFam" id="2.40.10.10:FF:000001">
    <property type="entry name" value="Periplasmic serine protease DegS"/>
    <property type="match status" value="1"/>
</dbReference>
<dbReference type="InterPro" id="IPR043504">
    <property type="entry name" value="Peptidase_S1_PA_chymotrypsin"/>
</dbReference>
<protein>
    <submittedName>
        <fullName evidence="7">2-alkenal reductase</fullName>
    </submittedName>
</protein>
<sequence>MRPDPWTPPAPRRGDAFVRRLLWLALVVAALMVLWQWLPALQARWLAPNSTPAVERTVTPRGDLAADERATIELFEKARDSVVFISTAQVVRDAWTRNVWEVPRGNGSGFIWDDAGHVVTNYHVIEGASSATVRLADGRDYRAALVGASPAHDIAVLRIGVGFKRPPPVPVGTSHDLKVGQKVFAIGNPFGLDWTLTTGIVSALDRTLDGGPGKPPIEHLIQTDAAINPGNSGGPLLDSAGRLIGINTAIYSPSGASAGIGFAVPVDTVARVVPQLIQHGRYVRPALGIEVDETLNQRLAAATGVEGVYVLRVQPRGAAEQAGLQGVRMTPEGLVPGDVILAVEGKPVDGPGRLLARLDDFRVGDTVRLSVRRGEQTREVTVALQPGV</sequence>
<dbReference type="RefSeq" id="WP_068607763.1">
    <property type="nucleotide sequence ID" value="NZ_LZDH01000045.1"/>
</dbReference>
<evidence type="ECO:0000313" key="7">
    <source>
        <dbReference type="EMBL" id="OBS31072.1"/>
    </source>
</evidence>
<dbReference type="SUPFAM" id="SSF50156">
    <property type="entry name" value="PDZ domain-like"/>
    <property type="match status" value="1"/>
</dbReference>
<evidence type="ECO:0000256" key="4">
    <source>
        <dbReference type="ARBA" id="ARBA00022825"/>
    </source>
</evidence>
<dbReference type="PROSITE" id="PS50106">
    <property type="entry name" value="PDZ"/>
    <property type="match status" value="1"/>
</dbReference>
<dbReference type="InterPro" id="IPR036034">
    <property type="entry name" value="PDZ_sf"/>
</dbReference>
<accession>A0A1A6DVW9</accession>
<dbReference type="Gene3D" id="2.40.10.10">
    <property type="entry name" value="Trypsin-like serine proteases"/>
    <property type="match status" value="2"/>
</dbReference>
<dbReference type="Pfam" id="PF13180">
    <property type="entry name" value="PDZ_2"/>
    <property type="match status" value="1"/>
</dbReference>
<dbReference type="EMBL" id="LZDH01000045">
    <property type="protein sequence ID" value="OBS31072.1"/>
    <property type="molecule type" value="Genomic_DNA"/>
</dbReference>
<reference evidence="7 8" key="1">
    <citation type="submission" date="2016-06" db="EMBL/GenBank/DDBJ databases">
        <title>Genome sequence of Tepidimonas fonticaldi PL17.</title>
        <authorList>
            <person name="Pinnaka A.K."/>
        </authorList>
    </citation>
    <scope>NUCLEOTIDE SEQUENCE [LARGE SCALE GENOMIC DNA]</scope>
    <source>
        <strain evidence="7 8">PL17</strain>
    </source>
</reference>
<dbReference type="InterPro" id="IPR051201">
    <property type="entry name" value="Chloro_Bact_Ser_Proteases"/>
</dbReference>
<evidence type="ECO:0000256" key="3">
    <source>
        <dbReference type="ARBA" id="ARBA00022801"/>
    </source>
</evidence>
<keyword evidence="5" id="KW-0812">Transmembrane</keyword>
<dbReference type="PANTHER" id="PTHR43343:SF3">
    <property type="entry name" value="PROTEASE DO-LIKE 8, CHLOROPLASTIC"/>
    <property type="match status" value="1"/>
</dbReference>
<organism evidence="7 8">
    <name type="scientific">Tepidimonas fonticaldi</name>
    <dbReference type="NCBI Taxonomy" id="1101373"/>
    <lineage>
        <taxon>Bacteria</taxon>
        <taxon>Pseudomonadati</taxon>
        <taxon>Pseudomonadota</taxon>
        <taxon>Betaproteobacteria</taxon>
        <taxon>Burkholderiales</taxon>
        <taxon>Tepidimonas</taxon>
    </lineage>
</organism>
<keyword evidence="5" id="KW-0472">Membrane</keyword>
<keyword evidence="3" id="KW-0378">Hydrolase</keyword>
<dbReference type="GO" id="GO:0006508">
    <property type="term" value="P:proteolysis"/>
    <property type="evidence" value="ECO:0007669"/>
    <property type="project" value="UniProtKB-KW"/>
</dbReference>